<sequence length="170" mass="19265">MESPRPDVYEAMLLVQLLRRELERVRLKPHPSTSSGFGARRRAHAQGRPRCFRGVKRSSDGDRYGKTSIRCCRPKVVCDEMCCRSWSARDEQTRAGVGRRTKTHDPDDSPSPLPSRAIASITATKNGTGSRSALISRHRRRATRRELVILVRLCLFAAPLQRLSHWHGPL</sequence>
<organism evidence="2 3">
    <name type="scientific">Mycena chlorophos</name>
    <name type="common">Agaric fungus</name>
    <name type="synonym">Agaricus chlorophos</name>
    <dbReference type="NCBI Taxonomy" id="658473"/>
    <lineage>
        <taxon>Eukaryota</taxon>
        <taxon>Fungi</taxon>
        <taxon>Dikarya</taxon>
        <taxon>Basidiomycota</taxon>
        <taxon>Agaricomycotina</taxon>
        <taxon>Agaricomycetes</taxon>
        <taxon>Agaricomycetidae</taxon>
        <taxon>Agaricales</taxon>
        <taxon>Marasmiineae</taxon>
        <taxon>Mycenaceae</taxon>
        <taxon>Mycena</taxon>
    </lineage>
</organism>
<reference evidence="2" key="1">
    <citation type="submission" date="2014-09" db="EMBL/GenBank/DDBJ databases">
        <title>Genome sequence of the luminous mushroom Mycena chlorophos for searching fungal bioluminescence genes.</title>
        <authorList>
            <person name="Tanaka Y."/>
            <person name="Kasuga D."/>
            <person name="Oba Y."/>
            <person name="Hase S."/>
            <person name="Sato K."/>
            <person name="Oba Y."/>
            <person name="Sakakibara Y."/>
        </authorList>
    </citation>
    <scope>NUCLEOTIDE SEQUENCE</scope>
</reference>
<evidence type="ECO:0000313" key="2">
    <source>
        <dbReference type="EMBL" id="GAT55715.1"/>
    </source>
</evidence>
<keyword evidence="3" id="KW-1185">Reference proteome</keyword>
<evidence type="ECO:0000256" key="1">
    <source>
        <dbReference type="SAM" id="MobiDB-lite"/>
    </source>
</evidence>
<evidence type="ECO:0000313" key="3">
    <source>
        <dbReference type="Proteomes" id="UP000815677"/>
    </source>
</evidence>
<accession>A0ABQ0LX86</accession>
<name>A0ABQ0LX86_MYCCL</name>
<gene>
    <name evidence="2" type="ORF">MCHLO_12446</name>
</gene>
<dbReference type="Proteomes" id="UP000815677">
    <property type="component" value="Unassembled WGS sequence"/>
</dbReference>
<proteinExistence type="predicted"/>
<dbReference type="EMBL" id="DF849094">
    <property type="protein sequence ID" value="GAT55715.1"/>
    <property type="molecule type" value="Genomic_DNA"/>
</dbReference>
<protein>
    <submittedName>
        <fullName evidence="2">Uncharacterized protein</fullName>
    </submittedName>
</protein>
<feature type="region of interest" description="Disordered" evidence="1">
    <location>
        <begin position="93"/>
        <end position="115"/>
    </location>
</feature>